<dbReference type="CDD" id="cd17039">
    <property type="entry name" value="Ubl_ubiquitin_like"/>
    <property type="match status" value="1"/>
</dbReference>
<dbReference type="AlphaFoldDB" id="A0A835XWV7"/>
<sequence>MVADADYCWSVAAEYHGYFFEEPRCGSAFACDAPSACAPKPRASPTVSAQPEQPSPEQVVSVAMALISAGEAPRHFQLAATEHTTVADVRQYLEDMLGVPLSRQRWISLQRHSIMASGVVFDMLLDETRTLSSYGALESNADLQVALRPAF</sequence>
<comment type="caution">
    <text evidence="1">The sequence shown here is derived from an EMBL/GenBank/DDBJ whole genome shotgun (WGS) entry which is preliminary data.</text>
</comment>
<gene>
    <name evidence="1" type="ORF">HYH03_010300</name>
</gene>
<dbReference type="InterPro" id="IPR029071">
    <property type="entry name" value="Ubiquitin-like_domsf"/>
</dbReference>
<organism evidence="1 2">
    <name type="scientific">Edaphochlamys debaryana</name>
    <dbReference type="NCBI Taxonomy" id="47281"/>
    <lineage>
        <taxon>Eukaryota</taxon>
        <taxon>Viridiplantae</taxon>
        <taxon>Chlorophyta</taxon>
        <taxon>core chlorophytes</taxon>
        <taxon>Chlorophyceae</taxon>
        <taxon>CS clade</taxon>
        <taxon>Chlamydomonadales</taxon>
        <taxon>Chlamydomonadales incertae sedis</taxon>
        <taxon>Edaphochlamys</taxon>
    </lineage>
</organism>
<proteinExistence type="predicted"/>
<name>A0A835XWV7_9CHLO</name>
<dbReference type="SUPFAM" id="SSF54236">
    <property type="entry name" value="Ubiquitin-like"/>
    <property type="match status" value="1"/>
</dbReference>
<dbReference type="EMBL" id="JAEHOE010000054">
    <property type="protein sequence ID" value="KAG2491294.1"/>
    <property type="molecule type" value="Genomic_DNA"/>
</dbReference>
<dbReference type="OrthoDB" id="10426172at2759"/>
<protein>
    <recommendedName>
        <fullName evidence="3">Ubiquitin-like domain-containing protein</fullName>
    </recommendedName>
</protein>
<evidence type="ECO:0008006" key="3">
    <source>
        <dbReference type="Google" id="ProtNLM"/>
    </source>
</evidence>
<keyword evidence="2" id="KW-1185">Reference proteome</keyword>
<evidence type="ECO:0000313" key="2">
    <source>
        <dbReference type="Proteomes" id="UP000612055"/>
    </source>
</evidence>
<evidence type="ECO:0000313" key="1">
    <source>
        <dbReference type="EMBL" id="KAG2491294.1"/>
    </source>
</evidence>
<accession>A0A835XWV7</accession>
<reference evidence="1" key="1">
    <citation type="journal article" date="2020" name="bioRxiv">
        <title>Comparative genomics of Chlamydomonas.</title>
        <authorList>
            <person name="Craig R.J."/>
            <person name="Hasan A.R."/>
            <person name="Ness R.W."/>
            <person name="Keightley P.D."/>
        </authorList>
    </citation>
    <scope>NUCLEOTIDE SEQUENCE</scope>
    <source>
        <strain evidence="1">CCAP 11/70</strain>
    </source>
</reference>
<dbReference type="Proteomes" id="UP000612055">
    <property type="component" value="Unassembled WGS sequence"/>
</dbReference>
<dbReference type="Gene3D" id="3.10.20.90">
    <property type="entry name" value="Phosphatidylinositol 3-kinase Catalytic Subunit, Chain A, domain 1"/>
    <property type="match status" value="1"/>
</dbReference>